<dbReference type="EMBL" id="CYKH01000497">
    <property type="protein sequence ID" value="CUI14130.1"/>
    <property type="molecule type" value="Genomic_DNA"/>
</dbReference>
<dbReference type="Gene3D" id="3.30.40.10">
    <property type="entry name" value="Zinc/RING finger domain, C3HC4 (zinc finger)"/>
    <property type="match status" value="1"/>
</dbReference>
<dbReference type="SUPFAM" id="SSF57850">
    <property type="entry name" value="RING/U-box"/>
    <property type="match status" value="1"/>
</dbReference>
<accession>A0A0S4KEK3</accession>
<feature type="region of interest" description="Disordered" evidence="1">
    <location>
        <begin position="154"/>
        <end position="252"/>
    </location>
</feature>
<evidence type="ECO:0000256" key="1">
    <source>
        <dbReference type="SAM" id="MobiDB-lite"/>
    </source>
</evidence>
<dbReference type="InterPro" id="IPR013083">
    <property type="entry name" value="Znf_RING/FYVE/PHD"/>
</dbReference>
<feature type="domain" description="U-box" evidence="2">
    <location>
        <begin position="86"/>
        <end position="142"/>
    </location>
</feature>
<dbReference type="OrthoDB" id="10064100at2759"/>
<feature type="compositionally biased region" description="Low complexity" evidence="1">
    <location>
        <begin position="217"/>
        <end position="252"/>
    </location>
</feature>
<dbReference type="GO" id="GO:0016567">
    <property type="term" value="P:protein ubiquitination"/>
    <property type="evidence" value="ECO:0007669"/>
    <property type="project" value="InterPro"/>
</dbReference>
<gene>
    <name evidence="3" type="ORF">BSAL_69790</name>
</gene>
<evidence type="ECO:0000313" key="4">
    <source>
        <dbReference type="Proteomes" id="UP000051952"/>
    </source>
</evidence>
<keyword evidence="4" id="KW-1185">Reference proteome</keyword>
<protein>
    <submittedName>
        <fullName evidence="3">RNA-binding protein, putative</fullName>
    </submittedName>
</protein>
<name>A0A0S4KEK3_BODSA</name>
<dbReference type="Proteomes" id="UP000051952">
    <property type="component" value="Unassembled WGS sequence"/>
</dbReference>
<reference evidence="4" key="1">
    <citation type="submission" date="2015-09" db="EMBL/GenBank/DDBJ databases">
        <authorList>
            <consortium name="Pathogen Informatics"/>
        </authorList>
    </citation>
    <scope>NUCLEOTIDE SEQUENCE [LARGE SCALE GENOMIC DNA]</scope>
    <source>
        <strain evidence="4">Lake Konstanz</strain>
    </source>
</reference>
<dbReference type="InterPro" id="IPR003613">
    <property type="entry name" value="Ubox_domain"/>
</dbReference>
<dbReference type="Pfam" id="PF04564">
    <property type="entry name" value="U-box"/>
    <property type="match status" value="1"/>
</dbReference>
<dbReference type="GO" id="GO:0004842">
    <property type="term" value="F:ubiquitin-protein transferase activity"/>
    <property type="evidence" value="ECO:0007669"/>
    <property type="project" value="InterPro"/>
</dbReference>
<evidence type="ECO:0000259" key="2">
    <source>
        <dbReference type="Pfam" id="PF04564"/>
    </source>
</evidence>
<evidence type="ECO:0000313" key="3">
    <source>
        <dbReference type="EMBL" id="CUI14130.1"/>
    </source>
</evidence>
<sequence>MEAGHHADDKQFLLWNAGQFLGDSMKQHDRNMLRMVPMIANLQEILENTRVAYNAMIADRDAKRQLLVAAEGRLAEVQRVVQRYIIVHEPVVASDGYTYERSVIQQYLEECEENNASAYSQQTKEVLKETLIPNQSLKKLVDLLKTVRPQDIPQVTPRSVIPPFRAGNSVNWGEEEDDSEKPIHASELEAGFSQKKEDKKAEAPPRAESAKEALLRNTGSANTNSNSSARVSGGSNNANNAGSSSSNANNGNNKLHPCLRVYGFCNFKDDCTFARYPYVCTASATSRTTAPSPATRTMLASTTSKANAVLDRIARSCTSTLTTRSS</sequence>
<dbReference type="VEuPathDB" id="TriTrypDB:BSAL_69790"/>
<proteinExistence type="predicted"/>
<dbReference type="AlphaFoldDB" id="A0A0S4KEK3"/>
<feature type="compositionally biased region" description="Basic and acidic residues" evidence="1">
    <location>
        <begin position="194"/>
        <end position="214"/>
    </location>
</feature>
<organism evidence="3 4">
    <name type="scientific">Bodo saltans</name>
    <name type="common">Flagellated protozoan</name>
    <dbReference type="NCBI Taxonomy" id="75058"/>
    <lineage>
        <taxon>Eukaryota</taxon>
        <taxon>Discoba</taxon>
        <taxon>Euglenozoa</taxon>
        <taxon>Kinetoplastea</taxon>
        <taxon>Metakinetoplastina</taxon>
        <taxon>Eubodonida</taxon>
        <taxon>Bodonidae</taxon>
        <taxon>Bodo</taxon>
    </lineage>
</organism>